<evidence type="ECO:0000313" key="2">
    <source>
        <dbReference type="EMBL" id="GFA63960.1"/>
    </source>
</evidence>
<feature type="region of interest" description="Disordered" evidence="1">
    <location>
        <begin position="235"/>
        <end position="323"/>
    </location>
</feature>
<reference evidence="2" key="1">
    <citation type="journal article" date="2019" name="Sci. Rep.">
        <title>Draft genome of Tanacetum cinerariifolium, the natural source of mosquito coil.</title>
        <authorList>
            <person name="Yamashiro T."/>
            <person name="Shiraishi A."/>
            <person name="Satake H."/>
            <person name="Nakayama K."/>
        </authorList>
    </citation>
    <scope>NUCLEOTIDE SEQUENCE</scope>
</reference>
<evidence type="ECO:0000256" key="1">
    <source>
        <dbReference type="SAM" id="MobiDB-lite"/>
    </source>
</evidence>
<accession>A0A699JXS2</accession>
<organism evidence="2">
    <name type="scientific">Tanacetum cinerariifolium</name>
    <name type="common">Dalmatian daisy</name>
    <name type="synonym">Chrysanthemum cinerariifolium</name>
    <dbReference type="NCBI Taxonomy" id="118510"/>
    <lineage>
        <taxon>Eukaryota</taxon>
        <taxon>Viridiplantae</taxon>
        <taxon>Streptophyta</taxon>
        <taxon>Embryophyta</taxon>
        <taxon>Tracheophyta</taxon>
        <taxon>Spermatophyta</taxon>
        <taxon>Magnoliopsida</taxon>
        <taxon>eudicotyledons</taxon>
        <taxon>Gunneridae</taxon>
        <taxon>Pentapetalae</taxon>
        <taxon>asterids</taxon>
        <taxon>campanulids</taxon>
        <taxon>Asterales</taxon>
        <taxon>Asteraceae</taxon>
        <taxon>Asteroideae</taxon>
        <taxon>Anthemideae</taxon>
        <taxon>Anthemidinae</taxon>
        <taxon>Tanacetum</taxon>
    </lineage>
</organism>
<feature type="compositionally biased region" description="Polar residues" evidence="1">
    <location>
        <begin position="40"/>
        <end position="51"/>
    </location>
</feature>
<feature type="compositionally biased region" description="Basic residues" evidence="1">
    <location>
        <begin position="293"/>
        <end position="302"/>
    </location>
</feature>
<feature type="region of interest" description="Disordered" evidence="1">
    <location>
        <begin position="40"/>
        <end position="89"/>
    </location>
</feature>
<protein>
    <submittedName>
        <fullName evidence="2">Uncharacterized protein</fullName>
    </submittedName>
</protein>
<name>A0A699JXS2_TANCI</name>
<gene>
    <name evidence="2" type="ORF">Tci_635932</name>
</gene>
<dbReference type="AlphaFoldDB" id="A0A699JXS2"/>
<feature type="compositionally biased region" description="Basic and acidic residues" evidence="1">
    <location>
        <begin position="303"/>
        <end position="323"/>
    </location>
</feature>
<feature type="compositionally biased region" description="Basic and acidic residues" evidence="1">
    <location>
        <begin position="259"/>
        <end position="272"/>
    </location>
</feature>
<dbReference type="EMBL" id="BKCJ010460045">
    <property type="protein sequence ID" value="GFA63960.1"/>
    <property type="molecule type" value="Genomic_DNA"/>
</dbReference>
<sequence length="323" mass="36431">MDIKIPQSNVPSSAADEAITKEMHDGLRRAIITVSSLKAEQGSGSLRTSSKGGPECYFTMGDSPVQARPERLSNLPNEQPLEEGNKSRSGKDNIQLLELMAIYTKLSDKVTHLENELTTLKLSASKDKGKAIMQEFESLNKIKKKKMMQISLNEEIAQRFYKEEQAHILRDKEYAQQVQTQWITNEARLAQENLAQAEQWDDVQAQIQADENLAQRMLEEERDSLSIEERFVPMESEGQATNSKAGEGSSKAGKSLKRSAKEELGHEQKVEEEITQQEDVVAKQAKKESSKKAGGRLKIKTSKARENKDKRQKKHDDPENLHL</sequence>
<proteinExistence type="predicted"/>
<comment type="caution">
    <text evidence="2">The sequence shown here is derived from an EMBL/GenBank/DDBJ whole genome shotgun (WGS) entry which is preliminary data.</text>
</comment>